<reference evidence="3 4" key="1">
    <citation type="submission" date="2022-12" db="EMBL/GenBank/DDBJ databases">
        <title>Chromosome-level genome of Tegillarca granosa.</title>
        <authorList>
            <person name="Kim J."/>
        </authorList>
    </citation>
    <scope>NUCLEOTIDE SEQUENCE [LARGE SCALE GENOMIC DNA]</scope>
    <source>
        <strain evidence="3">Teg-2019</strain>
        <tissue evidence="3">Adductor muscle</tissue>
    </source>
</reference>
<evidence type="ECO:0000313" key="4">
    <source>
        <dbReference type="Proteomes" id="UP001217089"/>
    </source>
</evidence>
<name>A0ABQ9E897_TEGGR</name>
<dbReference type="EMBL" id="JARBDR010000918">
    <property type="protein sequence ID" value="KAJ8301569.1"/>
    <property type="molecule type" value="Genomic_DNA"/>
</dbReference>
<feature type="chain" id="PRO_5045239373" description="FAS1 domain-containing protein" evidence="1">
    <location>
        <begin position="19"/>
        <end position="298"/>
    </location>
</feature>
<comment type="caution">
    <text evidence="3">The sequence shown here is derived from an EMBL/GenBank/DDBJ whole genome shotgun (WGS) entry which is preliminary data.</text>
</comment>
<dbReference type="PANTHER" id="PTHR10900">
    <property type="entry name" value="PERIOSTIN-RELATED"/>
    <property type="match status" value="1"/>
</dbReference>
<protein>
    <recommendedName>
        <fullName evidence="2">FAS1 domain-containing protein</fullName>
    </recommendedName>
</protein>
<organism evidence="3 4">
    <name type="scientific">Tegillarca granosa</name>
    <name type="common">Malaysian cockle</name>
    <name type="synonym">Anadara granosa</name>
    <dbReference type="NCBI Taxonomy" id="220873"/>
    <lineage>
        <taxon>Eukaryota</taxon>
        <taxon>Metazoa</taxon>
        <taxon>Spiralia</taxon>
        <taxon>Lophotrochozoa</taxon>
        <taxon>Mollusca</taxon>
        <taxon>Bivalvia</taxon>
        <taxon>Autobranchia</taxon>
        <taxon>Pteriomorphia</taxon>
        <taxon>Arcoida</taxon>
        <taxon>Arcoidea</taxon>
        <taxon>Arcidae</taxon>
        <taxon>Tegillarca</taxon>
    </lineage>
</organism>
<dbReference type="InterPro" id="IPR050904">
    <property type="entry name" value="Adhesion/Biosynth-related"/>
</dbReference>
<dbReference type="SUPFAM" id="SSF82153">
    <property type="entry name" value="FAS1 domain"/>
    <property type="match status" value="2"/>
</dbReference>
<dbReference type="InterPro" id="IPR036378">
    <property type="entry name" value="FAS1_dom_sf"/>
</dbReference>
<evidence type="ECO:0000256" key="1">
    <source>
        <dbReference type="SAM" id="SignalP"/>
    </source>
</evidence>
<keyword evidence="1" id="KW-0732">Signal</keyword>
<accession>A0ABQ9E897</accession>
<dbReference type="PROSITE" id="PS50213">
    <property type="entry name" value="FAS1"/>
    <property type="match status" value="2"/>
</dbReference>
<dbReference type="Proteomes" id="UP001217089">
    <property type="component" value="Unassembled WGS sequence"/>
</dbReference>
<evidence type="ECO:0000259" key="2">
    <source>
        <dbReference type="PROSITE" id="PS50213"/>
    </source>
</evidence>
<feature type="signal peptide" evidence="1">
    <location>
        <begin position="1"/>
        <end position="18"/>
    </location>
</feature>
<gene>
    <name evidence="3" type="ORF">KUTeg_020556</name>
</gene>
<dbReference type="Gene3D" id="2.30.180.10">
    <property type="entry name" value="FAS1 domain"/>
    <property type="match status" value="2"/>
</dbReference>
<feature type="domain" description="FAS1" evidence="2">
    <location>
        <begin position="157"/>
        <end position="287"/>
    </location>
</feature>
<dbReference type="InterPro" id="IPR000782">
    <property type="entry name" value="FAS1_domain"/>
</dbReference>
<dbReference type="PANTHER" id="PTHR10900:SF124">
    <property type="entry name" value="FI05614P"/>
    <property type="match status" value="1"/>
</dbReference>
<keyword evidence="4" id="KW-1185">Reference proteome</keyword>
<dbReference type="Pfam" id="PF02469">
    <property type="entry name" value="Fasciclin"/>
    <property type="match status" value="2"/>
</dbReference>
<evidence type="ECO:0000313" key="3">
    <source>
        <dbReference type="EMBL" id="KAJ8301569.1"/>
    </source>
</evidence>
<dbReference type="SMART" id="SM00554">
    <property type="entry name" value="FAS1"/>
    <property type="match status" value="2"/>
</dbReference>
<sequence>MRFIHLAAFVCVVASAWGQQDNIVQLAKKLGANTLLQLATEAGLADTLANKGPFTVFGPTDEAFSKLPKDVLRILQRNKQLLADVLKYHVVSGTTYSSQLTNELLAPSLLENEKIRFNIYQNGKVITAEGSPVIMADQNATNGVIHVVNRVLFPIPRGNVAEVVSRQPDLKTLLTAVTAAGLAQTLSGAGPFTVFAPTDEAFKKLPPGTLDKLLANKTALTDVLTYHVIAATEFSAGLANGETAPTVEGKNVEIKISDAGVMVNNARVLRADEACTNGVVHVIDSVLLPPSYTDANRT</sequence>
<feature type="domain" description="FAS1" evidence="2">
    <location>
        <begin position="19"/>
        <end position="152"/>
    </location>
</feature>
<proteinExistence type="predicted"/>